<comment type="caution">
    <text evidence="1">The sequence shown here is derived from an EMBL/GenBank/DDBJ whole genome shotgun (WGS) entry which is preliminary data.</text>
</comment>
<dbReference type="RefSeq" id="WP_059286011.1">
    <property type="nucleotide sequence ID" value="NZ_LNQU01000052.1"/>
</dbReference>
<protein>
    <submittedName>
        <fullName evidence="1">Uncharacterized protein</fullName>
    </submittedName>
</protein>
<dbReference type="OrthoDB" id="8594291at2"/>
<dbReference type="Gene3D" id="1.10.10.10">
    <property type="entry name" value="Winged helix-like DNA-binding domain superfamily/Winged helix DNA-binding domain"/>
    <property type="match status" value="1"/>
</dbReference>
<dbReference type="InterPro" id="IPR036388">
    <property type="entry name" value="WH-like_DNA-bd_sf"/>
</dbReference>
<keyword evidence="2" id="KW-1185">Reference proteome</keyword>
<reference evidence="1 2" key="1">
    <citation type="submission" date="2018-05" db="EMBL/GenBank/DDBJ databases">
        <title>Genomic Encyclopedia of Type Strains, Phase IV (KMG-IV): sequencing the most valuable type-strain genomes for metagenomic binning, comparative biology and taxonomic classification.</title>
        <authorList>
            <person name="Goeker M."/>
        </authorList>
    </citation>
    <scope>NUCLEOTIDE SEQUENCE [LARGE SCALE GENOMIC DNA]</scope>
    <source>
        <strain evidence="1 2">DSM 25134</strain>
    </source>
</reference>
<gene>
    <name evidence="1" type="ORF">DFR38_11196</name>
</gene>
<name>A0A318JC26_9NEIS</name>
<organism evidence="1 2">
    <name type="scientific">Aquitalea magnusonii</name>
    <dbReference type="NCBI Taxonomy" id="332411"/>
    <lineage>
        <taxon>Bacteria</taxon>
        <taxon>Pseudomonadati</taxon>
        <taxon>Pseudomonadota</taxon>
        <taxon>Betaproteobacteria</taxon>
        <taxon>Neisseriales</taxon>
        <taxon>Chromobacteriaceae</taxon>
        <taxon>Aquitalea</taxon>
    </lineage>
</organism>
<accession>A0A318JC26</accession>
<evidence type="ECO:0000313" key="2">
    <source>
        <dbReference type="Proteomes" id="UP000248395"/>
    </source>
</evidence>
<evidence type="ECO:0000313" key="1">
    <source>
        <dbReference type="EMBL" id="PXX45702.1"/>
    </source>
</evidence>
<dbReference type="AlphaFoldDB" id="A0A318JC26"/>
<dbReference type="Proteomes" id="UP000248395">
    <property type="component" value="Unassembled WGS sequence"/>
</dbReference>
<dbReference type="EMBL" id="QJKC01000011">
    <property type="protein sequence ID" value="PXX45702.1"/>
    <property type="molecule type" value="Genomic_DNA"/>
</dbReference>
<proteinExistence type="predicted"/>
<sequence length="82" mass="9856">MPRNELLVFRILRILRLKQVQYLDERQLIAAIRRETGDEFNDQTIHEHLRHMQQHGLLKPVNLRRINGYALDWAGYDYLDAS</sequence>